<evidence type="ECO:0000313" key="7">
    <source>
        <dbReference type="EMBL" id="MDQ0381207.1"/>
    </source>
</evidence>
<evidence type="ECO:0000313" key="8">
    <source>
        <dbReference type="Proteomes" id="UP001229651"/>
    </source>
</evidence>
<gene>
    <name evidence="7" type="ORF">FB470_005201</name>
</gene>
<dbReference type="Pfam" id="PF00881">
    <property type="entry name" value="Nitroreductase"/>
    <property type="match status" value="1"/>
</dbReference>
<dbReference type="PANTHER" id="PTHR43673:SF2">
    <property type="entry name" value="NITROREDUCTASE"/>
    <property type="match status" value="1"/>
</dbReference>
<evidence type="ECO:0000256" key="1">
    <source>
        <dbReference type="ARBA" id="ARBA00001917"/>
    </source>
</evidence>
<dbReference type="CDD" id="cd02136">
    <property type="entry name" value="PnbA_NfnB-like"/>
    <property type="match status" value="1"/>
</dbReference>
<organism evidence="7 8">
    <name type="scientific">Amycolatopsis thermophila</name>
    <dbReference type="NCBI Taxonomy" id="206084"/>
    <lineage>
        <taxon>Bacteria</taxon>
        <taxon>Bacillati</taxon>
        <taxon>Actinomycetota</taxon>
        <taxon>Actinomycetes</taxon>
        <taxon>Pseudonocardiales</taxon>
        <taxon>Pseudonocardiaceae</taxon>
        <taxon>Amycolatopsis</taxon>
    </lineage>
</organism>
<name>A0ABU0F0X2_9PSEU</name>
<comment type="similarity">
    <text evidence="2">Belongs to the nitroreductase family.</text>
</comment>
<dbReference type="InterPro" id="IPR000415">
    <property type="entry name" value="Nitroreductase-like"/>
</dbReference>
<dbReference type="SUPFAM" id="SSF55469">
    <property type="entry name" value="FMN-dependent nitroreductase-like"/>
    <property type="match status" value="1"/>
</dbReference>
<evidence type="ECO:0000256" key="5">
    <source>
        <dbReference type="ARBA" id="ARBA00023002"/>
    </source>
</evidence>
<protein>
    <submittedName>
        <fullName evidence="7">Nitroreductase</fullName>
    </submittedName>
</protein>
<keyword evidence="5" id="KW-0560">Oxidoreductase</keyword>
<dbReference type="RefSeq" id="WP_306995687.1">
    <property type="nucleotide sequence ID" value="NZ_JAUSUT010000001.1"/>
</dbReference>
<proteinExistence type="inferred from homology"/>
<sequence length="236" mass="26234">MPNPAPAPAPAATVEEALLSRRSVRAFRPDPVDRAVIERLLTLAARSASNSNCQPWQVHVVTGAAKRRLCEALVHAHDHAGPVAEREYDYQPPAEAWPEPYRSRRRSFGEHLYQHTLGIPAVDKAARRAHHRRNYDFFGAPVGIVLTVSRRPREGALVDAGLFLQALMLAARGLGLDTCPQASLIDYYPVLRQHLDIPDDQIIVCGLALGHADPDHPLNRLRTPREPLARFATFHD</sequence>
<evidence type="ECO:0000256" key="4">
    <source>
        <dbReference type="ARBA" id="ARBA00022643"/>
    </source>
</evidence>
<keyword evidence="4" id="KW-0288">FMN</keyword>
<dbReference type="Gene3D" id="3.40.109.10">
    <property type="entry name" value="NADH Oxidase"/>
    <property type="match status" value="1"/>
</dbReference>
<comment type="cofactor">
    <cofactor evidence="1">
        <name>FMN</name>
        <dbReference type="ChEBI" id="CHEBI:58210"/>
    </cofactor>
</comment>
<feature type="domain" description="Nitroreductase" evidence="6">
    <location>
        <begin position="19"/>
        <end position="211"/>
    </location>
</feature>
<evidence type="ECO:0000259" key="6">
    <source>
        <dbReference type="Pfam" id="PF00881"/>
    </source>
</evidence>
<comment type="caution">
    <text evidence="7">The sequence shown here is derived from an EMBL/GenBank/DDBJ whole genome shotgun (WGS) entry which is preliminary data.</text>
</comment>
<evidence type="ECO:0000256" key="2">
    <source>
        <dbReference type="ARBA" id="ARBA00007118"/>
    </source>
</evidence>
<dbReference type="Proteomes" id="UP001229651">
    <property type="component" value="Unassembled WGS sequence"/>
</dbReference>
<dbReference type="PANTHER" id="PTHR43673">
    <property type="entry name" value="NAD(P)H NITROREDUCTASE YDGI-RELATED"/>
    <property type="match status" value="1"/>
</dbReference>
<dbReference type="InterPro" id="IPR029479">
    <property type="entry name" value="Nitroreductase"/>
</dbReference>
<keyword evidence="8" id="KW-1185">Reference proteome</keyword>
<reference evidence="7 8" key="1">
    <citation type="submission" date="2023-07" db="EMBL/GenBank/DDBJ databases">
        <title>Sequencing the genomes of 1000 actinobacteria strains.</title>
        <authorList>
            <person name="Klenk H.-P."/>
        </authorList>
    </citation>
    <scope>NUCLEOTIDE SEQUENCE [LARGE SCALE GENOMIC DNA]</scope>
    <source>
        <strain evidence="7 8">DSM 45805</strain>
    </source>
</reference>
<accession>A0ABU0F0X2</accession>
<dbReference type="EMBL" id="JAUSUT010000001">
    <property type="protein sequence ID" value="MDQ0381207.1"/>
    <property type="molecule type" value="Genomic_DNA"/>
</dbReference>
<keyword evidence="3" id="KW-0285">Flavoprotein</keyword>
<evidence type="ECO:0000256" key="3">
    <source>
        <dbReference type="ARBA" id="ARBA00022630"/>
    </source>
</evidence>